<evidence type="ECO:0000313" key="1">
    <source>
        <dbReference type="EMBL" id="MBX60067.1"/>
    </source>
</evidence>
<name>A0A2P2PZA3_RHIMU</name>
<protein>
    <submittedName>
        <fullName evidence="1">Uncharacterized protein</fullName>
    </submittedName>
</protein>
<dbReference type="EMBL" id="GGEC01079583">
    <property type="protein sequence ID" value="MBX60067.1"/>
    <property type="molecule type" value="Transcribed_RNA"/>
</dbReference>
<dbReference type="AlphaFoldDB" id="A0A2P2PZA3"/>
<sequence>MIKGEKNSKSWRQLIKCQ</sequence>
<reference evidence="1" key="1">
    <citation type="submission" date="2018-02" db="EMBL/GenBank/DDBJ databases">
        <title>Rhizophora mucronata_Transcriptome.</title>
        <authorList>
            <person name="Meera S.P."/>
            <person name="Sreeshan A."/>
            <person name="Augustine A."/>
        </authorList>
    </citation>
    <scope>NUCLEOTIDE SEQUENCE</scope>
    <source>
        <tissue evidence="1">Leaf</tissue>
    </source>
</reference>
<proteinExistence type="predicted"/>
<organism evidence="1">
    <name type="scientific">Rhizophora mucronata</name>
    <name type="common">Asiatic mangrove</name>
    <dbReference type="NCBI Taxonomy" id="61149"/>
    <lineage>
        <taxon>Eukaryota</taxon>
        <taxon>Viridiplantae</taxon>
        <taxon>Streptophyta</taxon>
        <taxon>Embryophyta</taxon>
        <taxon>Tracheophyta</taxon>
        <taxon>Spermatophyta</taxon>
        <taxon>Magnoliopsida</taxon>
        <taxon>eudicotyledons</taxon>
        <taxon>Gunneridae</taxon>
        <taxon>Pentapetalae</taxon>
        <taxon>rosids</taxon>
        <taxon>fabids</taxon>
        <taxon>Malpighiales</taxon>
        <taxon>Rhizophoraceae</taxon>
        <taxon>Rhizophora</taxon>
    </lineage>
</organism>
<accession>A0A2P2PZA3</accession>